<dbReference type="InterPro" id="IPR001172">
    <property type="entry name" value="FliN_T3SS_HrcQb"/>
</dbReference>
<dbReference type="Pfam" id="PF01052">
    <property type="entry name" value="FliMN_C"/>
    <property type="match status" value="1"/>
</dbReference>
<dbReference type="Gene3D" id="2.30.330.10">
    <property type="entry name" value="SpoA-like"/>
    <property type="match status" value="1"/>
</dbReference>
<accession>A0A8J2VLE6</accession>
<evidence type="ECO:0000256" key="1">
    <source>
        <dbReference type="ARBA" id="ARBA00009226"/>
    </source>
</evidence>
<dbReference type="GO" id="GO:0003774">
    <property type="term" value="F:cytoskeletal motor activity"/>
    <property type="evidence" value="ECO:0007669"/>
    <property type="project" value="InterPro"/>
</dbReference>
<dbReference type="AlphaFoldDB" id="A0A8J2VLE6"/>
<evidence type="ECO:0000313" key="3">
    <source>
        <dbReference type="EMBL" id="GGE35946.1"/>
    </source>
</evidence>
<reference evidence="3" key="2">
    <citation type="submission" date="2020-09" db="EMBL/GenBank/DDBJ databases">
        <authorList>
            <person name="Sun Q."/>
            <person name="Sedlacek I."/>
        </authorList>
    </citation>
    <scope>NUCLEOTIDE SEQUENCE</scope>
    <source>
        <strain evidence="3">CCM 7684</strain>
    </source>
</reference>
<dbReference type="InterPro" id="IPR036429">
    <property type="entry name" value="SpoA-like_sf"/>
</dbReference>
<dbReference type="GO" id="GO:0009425">
    <property type="term" value="C:bacterial-type flagellum basal body"/>
    <property type="evidence" value="ECO:0007669"/>
    <property type="project" value="InterPro"/>
</dbReference>
<gene>
    <name evidence="3" type="ORF">GCM10007276_11750</name>
</gene>
<dbReference type="GO" id="GO:0071978">
    <property type="term" value="P:bacterial-type flagellum-dependent swarming motility"/>
    <property type="evidence" value="ECO:0007669"/>
    <property type="project" value="TreeGrafter"/>
</dbReference>
<dbReference type="GO" id="GO:0030254">
    <property type="term" value="P:protein secretion by the type III secretion system"/>
    <property type="evidence" value="ECO:0007669"/>
    <property type="project" value="InterPro"/>
</dbReference>
<dbReference type="InterPro" id="IPR001543">
    <property type="entry name" value="FliN-like_C"/>
</dbReference>
<keyword evidence="4" id="KW-1185">Reference proteome</keyword>
<name>A0A8J2VLE6_9RHOB</name>
<proteinExistence type="inferred from homology"/>
<dbReference type="SUPFAM" id="SSF101801">
    <property type="entry name" value="Surface presentation of antigens (SPOA)"/>
    <property type="match status" value="1"/>
</dbReference>
<dbReference type="GO" id="GO:0050918">
    <property type="term" value="P:positive chemotaxis"/>
    <property type="evidence" value="ECO:0007669"/>
    <property type="project" value="TreeGrafter"/>
</dbReference>
<dbReference type="InterPro" id="IPR013385">
    <property type="entry name" value="T3SS_SpaO/YscQ/SpaO"/>
</dbReference>
<reference evidence="3" key="1">
    <citation type="journal article" date="2014" name="Int. J. Syst. Evol. Microbiol.">
        <title>Complete genome sequence of Corynebacterium casei LMG S-19264T (=DSM 44701T), isolated from a smear-ripened cheese.</title>
        <authorList>
            <consortium name="US DOE Joint Genome Institute (JGI-PGF)"/>
            <person name="Walter F."/>
            <person name="Albersmeier A."/>
            <person name="Kalinowski J."/>
            <person name="Ruckert C."/>
        </authorList>
    </citation>
    <scope>NUCLEOTIDE SEQUENCE</scope>
    <source>
        <strain evidence="3">CCM 7684</strain>
    </source>
</reference>
<sequence>MLKIRSIPAGQVAIQNAFHGSRPPLTFTVDGLKGQMSFQSKALGEGDEPDVVLGLTFGDEPGWIAFGRPVFSSLIERFDEQLASHPTAHAALALETLFASSLDALEEKAGRPILLTSVLKDIPDEEAVIVDFNVDIEHLGSSRGSIGLSTAGARLLATMIDGQPTSRHGGSDLYFPVAVCLAASRLSVDELTALQAGDVILVENIAESSAKPLVVVGDHLIFPASFGPRGLKIEGAATRARGSALEWCMEQQPESSSQNASDKTEIGDLPVKVTFEIGRLELTLAEVQRLGSGSVLPLGKPVDQAVDIVANGRKIGRGSIVSIGDSIGVEVTRIFSGR</sequence>
<dbReference type="PRINTS" id="PR00956">
    <property type="entry name" value="FLGMOTORFLIN"/>
</dbReference>
<dbReference type="NCBIfam" id="TIGR02551">
    <property type="entry name" value="SpaO_YscQ"/>
    <property type="match status" value="1"/>
</dbReference>
<dbReference type="PANTHER" id="PTHR30034">
    <property type="entry name" value="FLAGELLAR MOTOR SWITCH PROTEIN FLIM"/>
    <property type="match status" value="1"/>
</dbReference>
<dbReference type="EMBL" id="BMCP01000001">
    <property type="protein sequence ID" value="GGE35946.1"/>
    <property type="molecule type" value="Genomic_DNA"/>
</dbReference>
<evidence type="ECO:0000313" key="4">
    <source>
        <dbReference type="Proteomes" id="UP000602745"/>
    </source>
</evidence>
<dbReference type="RefSeq" id="WP_188408724.1">
    <property type="nucleotide sequence ID" value="NZ_BMCP01000001.1"/>
</dbReference>
<comment type="similarity">
    <text evidence="1">Belongs to the FliN/MopA/SpaO family.</text>
</comment>
<dbReference type="Proteomes" id="UP000602745">
    <property type="component" value="Unassembled WGS sequence"/>
</dbReference>
<feature type="domain" description="Flagellar motor switch protein FliN-like C-terminal" evidence="2">
    <location>
        <begin position="265"/>
        <end position="335"/>
    </location>
</feature>
<protein>
    <submittedName>
        <fullName evidence="3">Putative translocation protein Y4yK</fullName>
    </submittedName>
</protein>
<organism evidence="3 4">
    <name type="scientific">Agaricicola taiwanensis</name>
    <dbReference type="NCBI Taxonomy" id="591372"/>
    <lineage>
        <taxon>Bacteria</taxon>
        <taxon>Pseudomonadati</taxon>
        <taxon>Pseudomonadota</taxon>
        <taxon>Alphaproteobacteria</taxon>
        <taxon>Rhodobacterales</taxon>
        <taxon>Paracoccaceae</taxon>
        <taxon>Agaricicola</taxon>
    </lineage>
</organism>
<dbReference type="PANTHER" id="PTHR30034:SF6">
    <property type="entry name" value="YOP PROTEINS TRANSLOCATION PROTEIN Q"/>
    <property type="match status" value="1"/>
</dbReference>
<evidence type="ECO:0000259" key="2">
    <source>
        <dbReference type="Pfam" id="PF01052"/>
    </source>
</evidence>
<comment type="caution">
    <text evidence="3">The sequence shown here is derived from an EMBL/GenBank/DDBJ whole genome shotgun (WGS) entry which is preliminary data.</text>
</comment>